<feature type="signal peptide" evidence="1">
    <location>
        <begin position="1"/>
        <end position="17"/>
    </location>
</feature>
<evidence type="ECO:0000256" key="1">
    <source>
        <dbReference type="SAM" id="SignalP"/>
    </source>
</evidence>
<organism evidence="2">
    <name type="scientific">Ixodes ricinus</name>
    <name type="common">Common tick</name>
    <name type="synonym">Acarus ricinus</name>
    <dbReference type="NCBI Taxonomy" id="34613"/>
    <lineage>
        <taxon>Eukaryota</taxon>
        <taxon>Metazoa</taxon>
        <taxon>Ecdysozoa</taxon>
        <taxon>Arthropoda</taxon>
        <taxon>Chelicerata</taxon>
        <taxon>Arachnida</taxon>
        <taxon>Acari</taxon>
        <taxon>Parasitiformes</taxon>
        <taxon>Ixodida</taxon>
        <taxon>Ixodoidea</taxon>
        <taxon>Ixodidae</taxon>
        <taxon>Ixodinae</taxon>
        <taxon>Ixodes</taxon>
    </lineage>
</organism>
<sequence length="143" mass="16454">MPLTLVGVTICVCPLSPLFLFSRDGCRHTCTAGLHLCTNCIIIYRRFVSKKWLSPERPPLLLLIGRVASRKKQTLLRLELMGTVIASRVRKYLEKSIPDIPYEYAFWTNPLITLAWMETDLSKCKIFATNRVTEIQRDIDPSR</sequence>
<accession>A0A6B0UUJ9</accession>
<protein>
    <submittedName>
        <fullName evidence="2">Putative transposable element</fullName>
    </submittedName>
</protein>
<dbReference type="AlphaFoldDB" id="A0A6B0UUJ9"/>
<proteinExistence type="predicted"/>
<reference evidence="2" key="1">
    <citation type="submission" date="2019-12" db="EMBL/GenBank/DDBJ databases">
        <title>An insight into the sialome of adult female Ixodes ricinus ticks feeding for 6 days.</title>
        <authorList>
            <person name="Perner J."/>
            <person name="Ribeiro J.M.C."/>
        </authorList>
    </citation>
    <scope>NUCLEOTIDE SEQUENCE</scope>
    <source>
        <strain evidence="2">Semi-engorged</strain>
        <tissue evidence="2">Salivary glands</tissue>
    </source>
</reference>
<evidence type="ECO:0000313" key="2">
    <source>
        <dbReference type="EMBL" id="MXU93221.1"/>
    </source>
</evidence>
<feature type="chain" id="PRO_5025351721" evidence="1">
    <location>
        <begin position="18"/>
        <end position="143"/>
    </location>
</feature>
<dbReference type="EMBL" id="GIFC01011138">
    <property type="protein sequence ID" value="MXU93221.1"/>
    <property type="molecule type" value="Transcribed_RNA"/>
</dbReference>
<keyword evidence="1" id="KW-0732">Signal</keyword>
<name>A0A6B0UUJ9_IXORI</name>